<dbReference type="EMBL" id="JAMZIH010005199">
    <property type="protein sequence ID" value="KAJ1675703.1"/>
    <property type="molecule type" value="Genomic_DNA"/>
</dbReference>
<reference evidence="1" key="1">
    <citation type="submission" date="2022-06" db="EMBL/GenBank/DDBJ databases">
        <title>Phylogenomic reconstructions and comparative analyses of Kickxellomycotina fungi.</title>
        <authorList>
            <person name="Reynolds N.K."/>
            <person name="Stajich J.E."/>
            <person name="Barry K."/>
            <person name="Grigoriev I.V."/>
            <person name="Crous P."/>
            <person name="Smith M.E."/>
        </authorList>
    </citation>
    <scope>NUCLEOTIDE SEQUENCE</scope>
    <source>
        <strain evidence="1">RSA 2271</strain>
    </source>
</reference>
<name>A0ACC1HGK4_9FUNG</name>
<proteinExistence type="predicted"/>
<keyword evidence="2" id="KW-1185">Reference proteome</keyword>
<evidence type="ECO:0000313" key="2">
    <source>
        <dbReference type="Proteomes" id="UP001145114"/>
    </source>
</evidence>
<comment type="caution">
    <text evidence="1">The sequence shown here is derived from an EMBL/GenBank/DDBJ whole genome shotgun (WGS) entry which is preliminary data.</text>
</comment>
<dbReference type="Proteomes" id="UP001145114">
    <property type="component" value="Unassembled WGS sequence"/>
</dbReference>
<protein>
    <submittedName>
        <fullName evidence="1">AP-3 complex subunit mu-2</fullName>
    </submittedName>
</protein>
<evidence type="ECO:0000313" key="1">
    <source>
        <dbReference type="EMBL" id="KAJ1675703.1"/>
    </source>
</evidence>
<sequence length="230" mass="25623">MPDLRMTFVHPDALDNVSLHPCVRIPRWESEKALSFVPPDGKFKLLSYRVGPYAIQYGLPIHLSGKSTLEDNIYNIEITVGAAQLLYSKSAIGGMGHTGMPVLPTSSARERKLEDVRVVLPLPTTAYNIRMQTKKGTYSVDQSMSDQTKLTWELKTIGPNDSNIKLHAQFSVKRQHQDSTLALAAFAQFKLVGVSVSSVKINSLRMLRETYNIFKGVKTITKAGSFQVRL</sequence>
<organism evidence="1 2">
    <name type="scientific">Spiromyces aspiralis</name>
    <dbReference type="NCBI Taxonomy" id="68401"/>
    <lineage>
        <taxon>Eukaryota</taxon>
        <taxon>Fungi</taxon>
        <taxon>Fungi incertae sedis</taxon>
        <taxon>Zoopagomycota</taxon>
        <taxon>Kickxellomycotina</taxon>
        <taxon>Kickxellomycetes</taxon>
        <taxon>Kickxellales</taxon>
        <taxon>Kickxellaceae</taxon>
        <taxon>Spiromyces</taxon>
    </lineage>
</organism>
<accession>A0ACC1HGK4</accession>
<gene>
    <name evidence="1" type="primary">AP3M2</name>
    <name evidence="1" type="ORF">EV182_000745</name>
</gene>